<dbReference type="AlphaFoldDB" id="A0A8T1HKR6"/>
<reference evidence="1" key="1">
    <citation type="submission" date="2018-05" db="EMBL/GenBank/DDBJ databases">
        <title>Effector identification in a new, highly contiguous assembly of the strawberry crown rot pathogen Phytophthora cactorum.</title>
        <authorList>
            <person name="Armitage A.D."/>
            <person name="Nellist C.F."/>
            <person name="Bates H."/>
            <person name="Vickerstaff R.J."/>
            <person name="Harrison R.J."/>
        </authorList>
    </citation>
    <scope>NUCLEOTIDE SEQUENCE</scope>
    <source>
        <strain evidence="1">P421</strain>
    </source>
</reference>
<proteinExistence type="predicted"/>
<dbReference type="VEuPathDB" id="FungiDB:PC110_g19067"/>
<accession>A0A8T1HKR6</accession>
<dbReference type="EMBL" id="RCMV01000804">
    <property type="protein sequence ID" value="KAG3212729.1"/>
    <property type="molecule type" value="Genomic_DNA"/>
</dbReference>
<organism evidence="1 2">
    <name type="scientific">Phytophthora cactorum</name>
    <dbReference type="NCBI Taxonomy" id="29920"/>
    <lineage>
        <taxon>Eukaryota</taxon>
        <taxon>Sar</taxon>
        <taxon>Stramenopiles</taxon>
        <taxon>Oomycota</taxon>
        <taxon>Peronosporomycetes</taxon>
        <taxon>Peronosporales</taxon>
        <taxon>Peronosporaceae</taxon>
        <taxon>Phytophthora</taxon>
    </lineage>
</organism>
<comment type="caution">
    <text evidence="1">The sequence shown here is derived from an EMBL/GenBank/DDBJ whole genome shotgun (WGS) entry which is preliminary data.</text>
</comment>
<dbReference type="Proteomes" id="UP000760860">
    <property type="component" value="Unassembled WGS sequence"/>
</dbReference>
<name>A0A8T1HKR6_9STRA</name>
<evidence type="ECO:0000313" key="1">
    <source>
        <dbReference type="EMBL" id="KAG3212729.1"/>
    </source>
</evidence>
<evidence type="ECO:0000313" key="2">
    <source>
        <dbReference type="Proteomes" id="UP000760860"/>
    </source>
</evidence>
<gene>
    <name evidence="1" type="ORF">PC129_g16318</name>
</gene>
<sequence>MGGVQDRYLRHDAAGDMFVGRTVSGLPILQPEFAMLPPHFAADDEVVQRAKRLCFPGLPESVEFVAEFALASLIYHLGFLREHLPEAHPLFHSPLFANADLISGLSSIVKTSGTGCEIQPTGVPPHVTILAEIREARNELREEIIARKADMQKISESQDALRGRLVSGVSEILEERVCQSGVPTCISMADSIMKRLEDAEVLQLLRPSDNVAACDDALNTATEALEPPLEETSYPVYHWGGGMHLFPEDMALPSGSAEQAWVYWCCGNTAKTLPPYHQLCPSDLSNRNQRKRLCELKFLMKKIELRAHALGLSTTKVSFNEAIDVFQQCKDVIDLPPETTNSRKRRRGQLVWVSAATILRKQAKVARATPANASTNPY</sequence>
<protein>
    <submittedName>
        <fullName evidence="1">Uncharacterized protein</fullName>
    </submittedName>
</protein>